<protein>
    <submittedName>
        <fullName evidence="1">Uncharacterized protein</fullName>
    </submittedName>
</protein>
<proteinExistence type="predicted"/>
<dbReference type="Proteomes" id="UP000018725">
    <property type="component" value="Chromosome"/>
</dbReference>
<organism evidence="1 2">
    <name type="scientific">Pseudomonas gorinensis</name>
    <dbReference type="NCBI Taxonomy" id="3240790"/>
    <lineage>
        <taxon>Bacteria</taxon>
        <taxon>Pseudomonadati</taxon>
        <taxon>Pseudomonadota</taxon>
        <taxon>Gammaproteobacteria</taxon>
        <taxon>Pseudomonadales</taxon>
        <taxon>Pseudomonadaceae</taxon>
        <taxon>Pseudomonas</taxon>
    </lineage>
</organism>
<evidence type="ECO:0000313" key="2">
    <source>
        <dbReference type="Proteomes" id="UP000018725"/>
    </source>
</evidence>
<keyword evidence="2" id="KW-1185">Reference proteome</keyword>
<gene>
    <name evidence="1" type="ORF">U771_04060</name>
</gene>
<sequence length="214" mass="24210">MKPTAHNRLISEAAKLELAPIGCSQKGRSRTWLDDHGWWVGVVEFQPHSGARGSYLNVGACWLWFEKDYFSFDDGHRVKPFQEFTNAQQFAEDATYLAKSAREEVLKLRLKYPTIEVCAEHLCTHALNAPWGYFHAGVAAGLSGNAETAEYQFSRIAKEEPKAQWMRSLRDRAAQLASMAHDQKLFTSEIASVVDRTRSLLKLPITQPFVPLNN</sequence>
<dbReference type="EMBL" id="CP006852">
    <property type="protein sequence ID" value="AHC33365.1"/>
    <property type="molecule type" value="Genomic_DNA"/>
</dbReference>
<accession>A0ACA7P067</accession>
<evidence type="ECO:0000313" key="1">
    <source>
        <dbReference type="EMBL" id="AHC33365.1"/>
    </source>
</evidence>
<reference evidence="1 2" key="1">
    <citation type="journal article" date="2014" name="Genome Announc.">
        <title>Complete Genome Sequence of Pseudomonas sp. Strain TKP, Isolated from a gamma-Hexachlorocyclohexane-Degrading Mixed Culture.</title>
        <authorList>
            <person name="Ohtsubo Y."/>
            <person name="Kishida K."/>
            <person name="Sato T."/>
            <person name="Tabata M."/>
            <person name="Kawasumi T."/>
            <person name="Ogura Y."/>
            <person name="Hayashi T."/>
            <person name="Tsuda M."/>
            <person name="Nagata Y."/>
        </authorList>
    </citation>
    <scope>NUCLEOTIDE SEQUENCE [LARGE SCALE GENOMIC DNA]</scope>
    <source>
        <strain evidence="1 2">TKP</strain>
    </source>
</reference>
<name>A0ACA7P067_9PSED</name>